<dbReference type="InterPro" id="IPR011006">
    <property type="entry name" value="CheY-like_superfamily"/>
</dbReference>
<evidence type="ECO:0000256" key="1">
    <source>
        <dbReference type="PROSITE-ProRule" id="PRU00169"/>
    </source>
</evidence>
<proteinExistence type="predicted"/>
<protein>
    <recommendedName>
        <fullName evidence="2">Response regulatory domain-containing protein</fullName>
    </recommendedName>
</protein>
<evidence type="ECO:0000259" key="2">
    <source>
        <dbReference type="PROSITE" id="PS50110"/>
    </source>
</evidence>
<evidence type="ECO:0000313" key="3">
    <source>
        <dbReference type="EMBL" id="OWL96945.1"/>
    </source>
</evidence>
<gene>
    <name evidence="3" type="ORF">CBQ26_07690</name>
</gene>
<dbReference type="EMBL" id="NHMK01000010">
    <property type="protein sequence ID" value="OWL96945.1"/>
    <property type="molecule type" value="Genomic_DNA"/>
</dbReference>
<dbReference type="Proteomes" id="UP000197208">
    <property type="component" value="Unassembled WGS sequence"/>
</dbReference>
<keyword evidence="1" id="KW-0597">Phosphoprotein</keyword>
<dbReference type="Pfam" id="PF00072">
    <property type="entry name" value="Response_reg"/>
    <property type="match status" value="1"/>
</dbReference>
<accession>A0A246BMR4</accession>
<organism evidence="3 4">
    <name type="scientific">Deinococcus indicus</name>
    <dbReference type="NCBI Taxonomy" id="223556"/>
    <lineage>
        <taxon>Bacteria</taxon>
        <taxon>Thermotogati</taxon>
        <taxon>Deinococcota</taxon>
        <taxon>Deinococci</taxon>
        <taxon>Deinococcales</taxon>
        <taxon>Deinococcaceae</taxon>
        <taxon>Deinococcus</taxon>
    </lineage>
</organism>
<dbReference type="OrthoDB" id="9785718at2"/>
<reference evidence="3 4" key="1">
    <citation type="submission" date="2017-05" db="EMBL/GenBank/DDBJ databases">
        <title>De novo genome assembly of Deniococcus indicus strain DR1.</title>
        <authorList>
            <person name="Chauhan D."/>
            <person name="Yennamalli R.M."/>
            <person name="Priyadarshini R."/>
        </authorList>
    </citation>
    <scope>NUCLEOTIDE SEQUENCE [LARGE SCALE GENOMIC DNA]</scope>
    <source>
        <strain evidence="3 4">DR1</strain>
    </source>
</reference>
<keyword evidence="4" id="KW-1185">Reference proteome</keyword>
<dbReference type="PROSITE" id="PS50110">
    <property type="entry name" value="RESPONSE_REGULATORY"/>
    <property type="match status" value="1"/>
</dbReference>
<dbReference type="PANTHER" id="PTHR44520">
    <property type="entry name" value="RESPONSE REGULATOR RCP1-RELATED"/>
    <property type="match status" value="1"/>
</dbReference>
<name>A0A246BMR4_9DEIO</name>
<dbReference type="GO" id="GO:0000160">
    <property type="term" value="P:phosphorelay signal transduction system"/>
    <property type="evidence" value="ECO:0007669"/>
    <property type="project" value="InterPro"/>
</dbReference>
<dbReference type="Gene3D" id="3.40.50.2300">
    <property type="match status" value="1"/>
</dbReference>
<feature type="modified residue" description="4-aspartylphosphate" evidence="1">
    <location>
        <position position="69"/>
    </location>
</feature>
<dbReference type="CDD" id="cd17557">
    <property type="entry name" value="REC_Rcp-like"/>
    <property type="match status" value="1"/>
</dbReference>
<feature type="domain" description="Response regulatory" evidence="2">
    <location>
        <begin position="18"/>
        <end position="136"/>
    </location>
</feature>
<dbReference type="PANTHER" id="PTHR44520:SF2">
    <property type="entry name" value="RESPONSE REGULATOR RCP1"/>
    <property type="match status" value="1"/>
</dbReference>
<dbReference type="InterPro" id="IPR001789">
    <property type="entry name" value="Sig_transdc_resp-reg_receiver"/>
</dbReference>
<dbReference type="RefSeq" id="WP_088248144.1">
    <property type="nucleotide sequence ID" value="NZ_BNAM01000025.1"/>
</dbReference>
<sequence>MRAAESVHPTARPDVPLSVLLVDDDSTDLELAAIVFGEHSLNVHTCAGGVEALAHLRAAPALPHVVVLDLNMPQMNGFEVLDTIRRDEGLRHLPVVILSTSGEARDVTRAYDLLASSYMVKQRDFAAFEEQVRGFVSFWTTCVFPNNAALPS</sequence>
<dbReference type="InterPro" id="IPR052893">
    <property type="entry name" value="TCS_response_regulator"/>
</dbReference>
<dbReference type="AlphaFoldDB" id="A0A246BMR4"/>
<dbReference type="SMART" id="SM00448">
    <property type="entry name" value="REC"/>
    <property type="match status" value="1"/>
</dbReference>
<comment type="caution">
    <text evidence="3">The sequence shown here is derived from an EMBL/GenBank/DDBJ whole genome shotgun (WGS) entry which is preliminary data.</text>
</comment>
<dbReference type="SUPFAM" id="SSF52172">
    <property type="entry name" value="CheY-like"/>
    <property type="match status" value="1"/>
</dbReference>
<evidence type="ECO:0000313" key="4">
    <source>
        <dbReference type="Proteomes" id="UP000197208"/>
    </source>
</evidence>